<organism evidence="1 2">
    <name type="scientific">Entomophthora muscae</name>
    <dbReference type="NCBI Taxonomy" id="34485"/>
    <lineage>
        <taxon>Eukaryota</taxon>
        <taxon>Fungi</taxon>
        <taxon>Fungi incertae sedis</taxon>
        <taxon>Zoopagomycota</taxon>
        <taxon>Entomophthoromycotina</taxon>
        <taxon>Entomophthoromycetes</taxon>
        <taxon>Entomophthorales</taxon>
        <taxon>Entomophthoraceae</taxon>
        <taxon>Entomophthora</taxon>
    </lineage>
</organism>
<reference evidence="1" key="1">
    <citation type="submission" date="2022-04" db="EMBL/GenBank/DDBJ databases">
        <title>Genome of the entomopathogenic fungus Entomophthora muscae.</title>
        <authorList>
            <person name="Elya C."/>
            <person name="Lovett B.R."/>
            <person name="Lee E."/>
            <person name="Macias A.M."/>
            <person name="Hajek A.E."/>
            <person name="De Bivort B.L."/>
            <person name="Kasson M.T."/>
            <person name="De Fine Licht H.H."/>
            <person name="Stajich J.E."/>
        </authorList>
    </citation>
    <scope>NUCLEOTIDE SEQUENCE</scope>
    <source>
        <strain evidence="1">Berkeley</strain>
    </source>
</reference>
<sequence>MSVYLQITSQNILTEKRFDKGLDLLTFKEKLEPITGIPAGQQVLTLYRGESPIQQLAPFPGHSDDSVMLGAFQVEDGSRIHVTELSGSTQRQVQYQDVSLVEKFEISEQEYDQRQDSVRAFKQRNQLGRFAPEAIAAKEAYSPLGNDSAAPPSGISIGDRCQVSPPPGHSSMDALFHRGTVRYIGLTGFQPGYWIGIEYDEPYGKNNGSVNGEYYFSCQPKYGAFVRPDRIQVGDFPPESLDLDEL</sequence>
<protein>
    <submittedName>
        <fullName evidence="1">Uncharacterized protein</fullName>
    </submittedName>
</protein>
<comment type="caution">
    <text evidence="1">The sequence shown here is derived from an EMBL/GenBank/DDBJ whole genome shotgun (WGS) entry which is preliminary data.</text>
</comment>
<name>A0ACC2RII3_9FUNG</name>
<accession>A0ACC2RII3</accession>
<dbReference type="EMBL" id="QTSX02007193">
    <property type="protein sequence ID" value="KAJ9049862.1"/>
    <property type="molecule type" value="Genomic_DNA"/>
</dbReference>
<gene>
    <name evidence="1" type="ORF">DSO57_1020159</name>
</gene>
<evidence type="ECO:0000313" key="1">
    <source>
        <dbReference type="EMBL" id="KAJ9049862.1"/>
    </source>
</evidence>
<keyword evidence="2" id="KW-1185">Reference proteome</keyword>
<dbReference type="Proteomes" id="UP001165960">
    <property type="component" value="Unassembled WGS sequence"/>
</dbReference>
<evidence type="ECO:0000313" key="2">
    <source>
        <dbReference type="Proteomes" id="UP001165960"/>
    </source>
</evidence>
<proteinExistence type="predicted"/>